<sequence length="209" mass="22607">MSCQALCRLSWRPPLLDVVEGLGASHRVVQQQAQARQAVMLGGADPLVVGGVPDTLAQQQQAGLVGAGQVSAHLFQPWRQMPGFALFKLAPLSAHRAPLIARARWRPRLPSNQECSRWASMATMRPRLSSRPLRASSSPPSMALAACRPFCQAWRAWPASCCSTRIGQSSALVRVAQTMPRQISVQRATAWSNTCSGWSIAGRAMIATV</sequence>
<keyword evidence="2" id="KW-1185">Reference proteome</keyword>
<evidence type="ECO:0000313" key="1">
    <source>
        <dbReference type="EMBL" id="PAV69276.1"/>
    </source>
</evidence>
<accession>A0A2A2K5K1</accession>
<name>A0A2A2K5K1_9BILA</name>
<dbReference type="EMBL" id="LIAE01009559">
    <property type="protein sequence ID" value="PAV69276.1"/>
    <property type="molecule type" value="Genomic_DNA"/>
</dbReference>
<organism evidence="1 2">
    <name type="scientific">Diploscapter pachys</name>
    <dbReference type="NCBI Taxonomy" id="2018661"/>
    <lineage>
        <taxon>Eukaryota</taxon>
        <taxon>Metazoa</taxon>
        <taxon>Ecdysozoa</taxon>
        <taxon>Nematoda</taxon>
        <taxon>Chromadorea</taxon>
        <taxon>Rhabditida</taxon>
        <taxon>Rhabditina</taxon>
        <taxon>Rhabditomorpha</taxon>
        <taxon>Rhabditoidea</taxon>
        <taxon>Rhabditidae</taxon>
        <taxon>Diploscapter</taxon>
    </lineage>
</organism>
<reference evidence="1 2" key="1">
    <citation type="journal article" date="2017" name="Curr. Biol.">
        <title>Genome architecture and evolution of a unichromosomal asexual nematode.</title>
        <authorList>
            <person name="Fradin H."/>
            <person name="Zegar C."/>
            <person name="Gutwein M."/>
            <person name="Lucas J."/>
            <person name="Kovtun M."/>
            <person name="Corcoran D."/>
            <person name="Baugh L.R."/>
            <person name="Kiontke K."/>
            <person name="Gunsalus K."/>
            <person name="Fitch D.H."/>
            <person name="Piano F."/>
        </authorList>
    </citation>
    <scope>NUCLEOTIDE SEQUENCE [LARGE SCALE GENOMIC DNA]</scope>
    <source>
        <strain evidence="1">PF1309</strain>
    </source>
</reference>
<comment type="caution">
    <text evidence="1">The sequence shown here is derived from an EMBL/GenBank/DDBJ whole genome shotgun (WGS) entry which is preliminary data.</text>
</comment>
<proteinExistence type="predicted"/>
<gene>
    <name evidence="1" type="ORF">WR25_03486</name>
</gene>
<evidence type="ECO:0000313" key="2">
    <source>
        <dbReference type="Proteomes" id="UP000218231"/>
    </source>
</evidence>
<dbReference type="Proteomes" id="UP000218231">
    <property type="component" value="Unassembled WGS sequence"/>
</dbReference>
<dbReference type="AlphaFoldDB" id="A0A2A2K5K1"/>
<protein>
    <submittedName>
        <fullName evidence="1">Uncharacterized protein</fullName>
    </submittedName>
</protein>